<dbReference type="Pfam" id="PF00050">
    <property type="entry name" value="Kazal_1"/>
    <property type="match status" value="1"/>
</dbReference>
<dbReference type="CDD" id="cd00104">
    <property type="entry name" value="KAZAL_FS"/>
    <property type="match status" value="1"/>
</dbReference>
<dbReference type="AlphaFoldDB" id="A0A7R9HF46"/>
<dbReference type="InterPro" id="IPR039932">
    <property type="entry name" value="Spink4-like"/>
</dbReference>
<proteinExistence type="predicted"/>
<keyword evidence="2" id="KW-0964">Secreted</keyword>
<dbReference type="SUPFAM" id="SSF100895">
    <property type="entry name" value="Kazal-type serine protease inhibitors"/>
    <property type="match status" value="1"/>
</dbReference>
<dbReference type="Gene3D" id="3.30.60.30">
    <property type="match status" value="1"/>
</dbReference>
<gene>
    <name evidence="5" type="ORF">TPSB3V08_LOCUS11506</name>
</gene>
<protein>
    <recommendedName>
        <fullName evidence="4">Kazal-like domain-containing protein</fullName>
    </recommendedName>
</protein>
<evidence type="ECO:0000313" key="5">
    <source>
        <dbReference type="EMBL" id="CAD7417079.1"/>
    </source>
</evidence>
<reference evidence="5" key="1">
    <citation type="submission" date="2020-11" db="EMBL/GenBank/DDBJ databases">
        <authorList>
            <person name="Tran Van P."/>
        </authorList>
    </citation>
    <scope>NUCLEOTIDE SEQUENCE</scope>
</reference>
<accession>A0A7R9HF46</accession>
<dbReference type="PROSITE" id="PS51465">
    <property type="entry name" value="KAZAL_2"/>
    <property type="match status" value="1"/>
</dbReference>
<dbReference type="PANTHER" id="PTHR21179:SF0">
    <property type="entry name" value="SERINE PROTEASE INHIBITOR KAZAL-TYPE 4"/>
    <property type="match status" value="1"/>
</dbReference>
<dbReference type="GO" id="GO:0005576">
    <property type="term" value="C:extracellular region"/>
    <property type="evidence" value="ECO:0007669"/>
    <property type="project" value="UniProtKB-SubCell"/>
</dbReference>
<keyword evidence="3" id="KW-1015">Disulfide bond</keyword>
<dbReference type="GO" id="GO:0004867">
    <property type="term" value="F:serine-type endopeptidase inhibitor activity"/>
    <property type="evidence" value="ECO:0007669"/>
    <property type="project" value="InterPro"/>
</dbReference>
<evidence type="ECO:0000259" key="4">
    <source>
        <dbReference type="PROSITE" id="PS51465"/>
    </source>
</evidence>
<evidence type="ECO:0000256" key="3">
    <source>
        <dbReference type="ARBA" id="ARBA00023157"/>
    </source>
</evidence>
<name>A0A7R9HF46_TIMPO</name>
<sequence>MTVVAQRGFWLDRPFPSRSRRTTTTTAAPSAPGADDCPCITLQQYNPVCGTDGVTYSNPQKLACARNCGKDQLGTSVLLIVQDQLETSLLLNIYVQPNSSLLLIIHVQPNSSLLLIIHVQPNSNLLLIVHDQTDRVMDVLPKYLRFGWRVVVGFRTNRDVVEEFNVLGQHSEKVRAEFRTAKMNEGFDP</sequence>
<organism evidence="5">
    <name type="scientific">Timema poppense</name>
    <name type="common">Walking stick</name>
    <dbReference type="NCBI Taxonomy" id="170557"/>
    <lineage>
        <taxon>Eukaryota</taxon>
        <taxon>Metazoa</taxon>
        <taxon>Ecdysozoa</taxon>
        <taxon>Arthropoda</taxon>
        <taxon>Hexapoda</taxon>
        <taxon>Insecta</taxon>
        <taxon>Pterygota</taxon>
        <taxon>Neoptera</taxon>
        <taxon>Polyneoptera</taxon>
        <taxon>Phasmatodea</taxon>
        <taxon>Timematodea</taxon>
        <taxon>Timematoidea</taxon>
        <taxon>Timematidae</taxon>
        <taxon>Timema</taxon>
    </lineage>
</organism>
<dbReference type="PANTHER" id="PTHR21179">
    <property type="entry name" value="SERINE-TYPE ENDOPEPTIDASE INHIBITOR"/>
    <property type="match status" value="1"/>
</dbReference>
<feature type="domain" description="Kazal-like" evidence="4">
    <location>
        <begin position="31"/>
        <end position="78"/>
    </location>
</feature>
<evidence type="ECO:0000256" key="2">
    <source>
        <dbReference type="ARBA" id="ARBA00022525"/>
    </source>
</evidence>
<dbReference type="InterPro" id="IPR036058">
    <property type="entry name" value="Kazal_dom_sf"/>
</dbReference>
<evidence type="ECO:0000256" key="1">
    <source>
        <dbReference type="ARBA" id="ARBA00004613"/>
    </source>
</evidence>
<dbReference type="InterPro" id="IPR002350">
    <property type="entry name" value="Kazal_dom"/>
</dbReference>
<dbReference type="EMBL" id="OD012638">
    <property type="protein sequence ID" value="CAD7417079.1"/>
    <property type="molecule type" value="Genomic_DNA"/>
</dbReference>
<comment type="subcellular location">
    <subcellularLocation>
        <location evidence="1">Secreted</location>
    </subcellularLocation>
</comment>